<dbReference type="GO" id="GO:0047617">
    <property type="term" value="F:fatty acyl-CoA hydrolase activity"/>
    <property type="evidence" value="ECO:0007669"/>
    <property type="project" value="TreeGrafter"/>
</dbReference>
<dbReference type="EMBL" id="JXQW01000025">
    <property type="protein sequence ID" value="KIQ00710.1"/>
    <property type="molecule type" value="Genomic_DNA"/>
</dbReference>
<dbReference type="InterPro" id="IPR016662">
    <property type="entry name" value="Acyl-CoA_thioEstase_long-chain"/>
</dbReference>
<feature type="active site" description="Charge relay system" evidence="2">
    <location>
        <position position="225"/>
    </location>
</feature>
<dbReference type="Gene3D" id="2.60.40.2240">
    <property type="entry name" value="Acyl-CoA thioester hydrolase/BAAT N-terminal domain"/>
    <property type="match status" value="1"/>
</dbReference>
<feature type="active site" description="Charge relay system" evidence="2">
    <location>
        <position position="342"/>
    </location>
</feature>
<comment type="caution">
    <text evidence="5">The sequence shown here is derived from an EMBL/GenBank/DDBJ whole genome shotgun (WGS) entry which is preliminary data.</text>
</comment>
<dbReference type="InterPro" id="IPR042490">
    <property type="entry name" value="Thio_Ohase/BAAT_N"/>
</dbReference>
<feature type="active site" description="Charge relay system" evidence="2">
    <location>
        <position position="377"/>
    </location>
</feature>
<evidence type="ECO:0000259" key="4">
    <source>
        <dbReference type="Pfam" id="PF08840"/>
    </source>
</evidence>
<protein>
    <submittedName>
        <fullName evidence="5">Acyl-CoA thioester hydrolase</fullName>
    </submittedName>
</protein>
<feature type="domain" description="Acyl-CoA thioester hydrolase/bile acid-CoA amino acid N-acetyltransferase" evidence="3">
    <location>
        <begin position="15"/>
        <end position="133"/>
    </location>
</feature>
<dbReference type="Gene3D" id="3.40.50.1820">
    <property type="entry name" value="alpha/beta hydrolase"/>
    <property type="match status" value="1"/>
</dbReference>
<dbReference type="InterPro" id="IPR029058">
    <property type="entry name" value="AB_hydrolase_fold"/>
</dbReference>
<name>A0A0D0KME6_9PSED</name>
<dbReference type="AlphaFoldDB" id="A0A0D0KME6"/>
<evidence type="ECO:0000313" key="5">
    <source>
        <dbReference type="EMBL" id="KIQ00710.1"/>
    </source>
</evidence>
<feature type="domain" description="BAAT/Acyl-CoA thioester hydrolase C-terminal" evidence="4">
    <location>
        <begin position="322"/>
        <end position="429"/>
    </location>
</feature>
<dbReference type="OrthoDB" id="9780765at2"/>
<dbReference type="GO" id="GO:0006637">
    <property type="term" value="P:acyl-CoA metabolic process"/>
    <property type="evidence" value="ECO:0007669"/>
    <property type="project" value="InterPro"/>
</dbReference>
<evidence type="ECO:0000259" key="3">
    <source>
        <dbReference type="Pfam" id="PF04775"/>
    </source>
</evidence>
<dbReference type="PANTHER" id="PTHR10824:SF4">
    <property type="entry name" value="ACYL-COENZYME A THIOESTERASE 1-LIKE"/>
    <property type="match status" value="1"/>
</dbReference>
<dbReference type="GO" id="GO:0006631">
    <property type="term" value="P:fatty acid metabolic process"/>
    <property type="evidence" value="ECO:0007669"/>
    <property type="project" value="TreeGrafter"/>
</dbReference>
<gene>
    <name evidence="5" type="ORF">RU08_10180</name>
</gene>
<keyword evidence="5" id="KW-0378">Hydrolase</keyword>
<sequence length="435" mass="46099">MTPAFEIDIADGLIDQPRRVRVLGLSAGVAHLTATLEHPDGSLWQSEASFEVAADGVLDIDAQVPLAGDWSELEALAPVWALRQLSPPRRPQASEGLEPLSIRLQIGDAAGGSASATLTQRFLAPGVSRREIRDEGLSATVFSPASDGPHPLVIVLNGSGGGTPEQRAALYAAHGYAALALAFFKAPGRPEHISDTPLEYFEQALLWARRELQPRHGFIAVAGLSRGGELALLLGATFPELVSAVIGYVPSAVIHGTLRAGRPEQPRDADAWTWRGQPLRNVWRDNPAADWRAFDQPPEPGAAIRQAPAFVAVEAHAASVAAARIAVERIDGPILLISGTDDGFWPSSAYSERIQAELQAAGHAWPVSHARNEGAGHAIGFPCMPTTQIAKVHPVAGVLISGGGTPAANARANRESWQAVLKFLADALRARETQP</sequence>
<dbReference type="Pfam" id="PF04775">
    <property type="entry name" value="Bile_Hydr_Trans"/>
    <property type="match status" value="1"/>
</dbReference>
<reference evidence="5 6" key="1">
    <citation type="submission" date="2014-12" db="EMBL/GenBank/DDBJ databases">
        <title>16Stimator: statistical estimation of ribosomal gene copy numbers from draft genome assemblies.</title>
        <authorList>
            <person name="Perisin M.A."/>
            <person name="Vetter M."/>
            <person name="Gilbert J.A."/>
            <person name="Bergelson J."/>
        </authorList>
    </citation>
    <scope>NUCLEOTIDE SEQUENCE [LARGE SCALE GENOMIC DNA]</scope>
    <source>
        <strain evidence="5 6">MEJ086</strain>
    </source>
</reference>
<feature type="domain" description="BAAT/Acyl-CoA thioester hydrolase C-terminal" evidence="4">
    <location>
        <begin position="197"/>
        <end position="253"/>
    </location>
</feature>
<evidence type="ECO:0000313" key="6">
    <source>
        <dbReference type="Proteomes" id="UP000032068"/>
    </source>
</evidence>
<dbReference type="Proteomes" id="UP000032068">
    <property type="component" value="Unassembled WGS sequence"/>
</dbReference>
<comment type="similarity">
    <text evidence="1">Belongs to the C/M/P thioester hydrolase family.</text>
</comment>
<evidence type="ECO:0000256" key="1">
    <source>
        <dbReference type="ARBA" id="ARBA00006538"/>
    </source>
</evidence>
<dbReference type="PANTHER" id="PTHR10824">
    <property type="entry name" value="ACYL-COENZYME A THIOESTERASE-RELATED"/>
    <property type="match status" value="1"/>
</dbReference>
<evidence type="ECO:0000256" key="2">
    <source>
        <dbReference type="PIRSR" id="PIRSR016521-1"/>
    </source>
</evidence>
<dbReference type="InterPro" id="IPR014940">
    <property type="entry name" value="BAAT_C"/>
</dbReference>
<dbReference type="PIRSF" id="PIRSF016521">
    <property type="entry name" value="Acyl-CoA_hydro"/>
    <property type="match status" value="1"/>
</dbReference>
<dbReference type="RefSeq" id="WP_042553694.1">
    <property type="nucleotide sequence ID" value="NZ_JXQW01000025.1"/>
</dbReference>
<dbReference type="InterPro" id="IPR006862">
    <property type="entry name" value="Thio_Ohase/aa_AcTrfase"/>
</dbReference>
<dbReference type="SUPFAM" id="SSF53474">
    <property type="entry name" value="alpha/beta-Hydrolases"/>
    <property type="match status" value="1"/>
</dbReference>
<dbReference type="Pfam" id="PF08840">
    <property type="entry name" value="BAAT_C"/>
    <property type="match status" value="2"/>
</dbReference>
<proteinExistence type="inferred from homology"/>
<organism evidence="5 6">
    <name type="scientific">Pseudomonas fulva</name>
    <dbReference type="NCBI Taxonomy" id="47880"/>
    <lineage>
        <taxon>Bacteria</taxon>
        <taxon>Pseudomonadati</taxon>
        <taxon>Pseudomonadota</taxon>
        <taxon>Gammaproteobacteria</taxon>
        <taxon>Pseudomonadales</taxon>
        <taxon>Pseudomonadaceae</taxon>
        <taxon>Pseudomonas</taxon>
    </lineage>
</organism>
<accession>A0A0D0KME6</accession>